<comment type="caution">
    <text evidence="2">The sequence shown here is derived from an EMBL/GenBank/DDBJ whole genome shotgun (WGS) entry which is preliminary data.</text>
</comment>
<dbReference type="GO" id="GO:0009446">
    <property type="term" value="P:putrescine biosynthetic process"/>
    <property type="evidence" value="ECO:0007669"/>
    <property type="project" value="InterPro"/>
</dbReference>
<dbReference type="GO" id="GO:0004668">
    <property type="term" value="F:protein-arginine deiminase activity"/>
    <property type="evidence" value="ECO:0007669"/>
    <property type="project" value="InterPro"/>
</dbReference>
<dbReference type="Pfam" id="PF04371">
    <property type="entry name" value="PAD_porph"/>
    <property type="match status" value="1"/>
</dbReference>
<evidence type="ECO:0000313" key="2">
    <source>
        <dbReference type="EMBL" id="CAG8052620.1"/>
    </source>
</evidence>
<dbReference type="EMBL" id="CAJVNV010000111">
    <property type="protein sequence ID" value="CAG8052620.1"/>
    <property type="molecule type" value="Genomic_DNA"/>
</dbReference>
<name>A0A9W4MSF5_PENNA</name>
<dbReference type="Gene3D" id="3.75.10.10">
    <property type="entry name" value="L-arginine/glycine Amidinotransferase, Chain A"/>
    <property type="match status" value="1"/>
</dbReference>
<evidence type="ECO:0008006" key="4">
    <source>
        <dbReference type="Google" id="ProtNLM"/>
    </source>
</evidence>
<proteinExistence type="predicted"/>
<dbReference type="PANTHER" id="PTHR31377">
    <property type="entry name" value="AGMATINE DEIMINASE-RELATED"/>
    <property type="match status" value="1"/>
</dbReference>
<evidence type="ECO:0000256" key="1">
    <source>
        <dbReference type="ARBA" id="ARBA00022801"/>
    </source>
</evidence>
<dbReference type="GO" id="GO:0047632">
    <property type="term" value="F:agmatine deiminase activity"/>
    <property type="evidence" value="ECO:0007669"/>
    <property type="project" value="TreeGrafter"/>
</dbReference>
<organism evidence="2 3">
    <name type="scientific">Penicillium nalgiovense</name>
    <dbReference type="NCBI Taxonomy" id="60175"/>
    <lineage>
        <taxon>Eukaryota</taxon>
        <taxon>Fungi</taxon>
        <taxon>Dikarya</taxon>
        <taxon>Ascomycota</taxon>
        <taxon>Pezizomycotina</taxon>
        <taxon>Eurotiomycetes</taxon>
        <taxon>Eurotiomycetidae</taxon>
        <taxon>Eurotiales</taxon>
        <taxon>Aspergillaceae</taxon>
        <taxon>Penicillium</taxon>
    </lineage>
</organism>
<dbReference type="OrthoDB" id="5572844at2759"/>
<dbReference type="Proteomes" id="UP001153461">
    <property type="component" value="Unassembled WGS sequence"/>
</dbReference>
<sequence length="511" mass="56408">MMLSLSLELSQCGSSMVLVLLTCLGSSLTFVSSSPHLLILTKLRSSLQHKYPPSHPGYSHASVHPTFKHLSLSISIDRPQIPAIYQSNPLNQQTYPITTMPPTNKTWHIQHHALTHQPDKTKQFICPAETSPHRATLLSFPSRRSTLPELNAATRNEIISLATAIATFEPVRLHTRPEDIPQAQALLDKQTTLSSQQRANITLISAPTNHCWIRDTGPVYIRAADAADKTRYAIDFRFCEWGQKTSERIYGASVSPAAAKALERSPQYAEWPVMDDEAMRENTAFAGVVLDLENEKTDAVADVVVRVQTDIRLEGGGIEVDGEGTFMATESSIIGDARNAGLGKAEVEAELGRLLGVSTFIWFPGRVGLDVTDVHIDAEVRFVRPGVVVVCRPHEKADKVHWKIYSEIREVLERSTDARGRRFEIHDVVEPDPACVKGDLHGEEDAPAASYVNFYFVNGGLVMPMFGDAEADAKAFELLKSLVPDREVRQVEVNALPRTGGVLHCVTQQVV</sequence>
<protein>
    <recommendedName>
        <fullName evidence="4">Agmatine deiminase</fullName>
    </recommendedName>
</protein>
<dbReference type="SUPFAM" id="SSF55909">
    <property type="entry name" value="Pentein"/>
    <property type="match status" value="1"/>
</dbReference>
<dbReference type="InterPro" id="IPR007466">
    <property type="entry name" value="Peptidyl-Arg-deiminase_porph"/>
</dbReference>
<gene>
    <name evidence="2" type="ORF">PNAL_LOCUS3341</name>
</gene>
<keyword evidence="1" id="KW-0378">Hydrolase</keyword>
<accession>A0A9W4MSF5</accession>
<evidence type="ECO:0000313" key="3">
    <source>
        <dbReference type="Proteomes" id="UP001153461"/>
    </source>
</evidence>
<dbReference type="PANTHER" id="PTHR31377:SF0">
    <property type="entry name" value="AGMATINE DEIMINASE-RELATED"/>
    <property type="match status" value="1"/>
</dbReference>
<dbReference type="AlphaFoldDB" id="A0A9W4MSF5"/>
<reference evidence="2" key="1">
    <citation type="submission" date="2021-07" db="EMBL/GenBank/DDBJ databases">
        <authorList>
            <person name="Branca A.L. A."/>
        </authorList>
    </citation>
    <scope>NUCLEOTIDE SEQUENCE</scope>
</reference>